<gene>
    <name evidence="1" type="ORF">H9Q13_04170</name>
</gene>
<evidence type="ECO:0008006" key="3">
    <source>
        <dbReference type="Google" id="ProtNLM"/>
    </source>
</evidence>
<dbReference type="CDD" id="cd16413">
    <property type="entry name" value="DGQHR_domain"/>
    <property type="match status" value="1"/>
</dbReference>
<dbReference type="Pfam" id="PF14072">
    <property type="entry name" value="DndB"/>
    <property type="match status" value="1"/>
</dbReference>
<sequence>MTESTSISAIRVKQWLEDWDNVQFGSLRKKPQPHFYIFSISANTLKKLSKVYPRKANEKRNAEIGVQRKHDPERSDKIRQYVFGGFPWSDLSDAKRNSNEFSDLKMPGWLPTAIIANIIAPETVRGGVTIKETDIIKLEDSNGQIKLVLPEGTSEKEWIPEVPPIEIIDGQHRLWAFNKDEKLNGDFELPVVAFYDLDISWQAYLFYTINIKPKKINASLAFDLYPILRVQDWLERSPDGAFVYKETRAQELVEVLWSFETSPWKDRINMLGEKYEKGSGSVLPTITQSAFIRSLIATFIKSSSSKGLGGLFGSQLKDGSLLVWNRTQQAAFLILAWEYMITAIKNSKAEWAEDLRAYYTSPQGELFKEEVQKLDPAYASKLSLISTDQGVRGFLHIINDMFYVESDKLELNNIQSPDEIKEDRIDEVDLKSALKIFRKNTKLLDYLEELTSELIKFDWRTASTPGLDRITKQKQMIYKGSSGYKEIRSELLRLLKDSNITRVSSNANFIIKGLGYGN</sequence>
<organism evidence="1 2">
    <name type="scientific">Pontibacter aquaedesilientis</name>
    <dbReference type="NCBI Taxonomy" id="2766980"/>
    <lineage>
        <taxon>Bacteria</taxon>
        <taxon>Pseudomonadati</taxon>
        <taxon>Bacteroidota</taxon>
        <taxon>Cytophagia</taxon>
        <taxon>Cytophagales</taxon>
        <taxon>Hymenobacteraceae</taxon>
        <taxon>Pontibacter</taxon>
    </lineage>
</organism>
<evidence type="ECO:0000313" key="2">
    <source>
        <dbReference type="Proteomes" id="UP000625551"/>
    </source>
</evidence>
<dbReference type="RefSeq" id="WP_191182463.1">
    <property type="nucleotide sequence ID" value="NZ_JACXAJ010000001.1"/>
</dbReference>
<proteinExistence type="predicted"/>
<evidence type="ECO:0000313" key="1">
    <source>
        <dbReference type="EMBL" id="MBD1396349.1"/>
    </source>
</evidence>
<reference evidence="1 2" key="1">
    <citation type="submission" date="2020-09" db="EMBL/GenBank/DDBJ databases">
        <title>Genome sequencing and assembly of Pontibacter sp.</title>
        <authorList>
            <person name="Chhetri G."/>
        </authorList>
    </citation>
    <scope>NUCLEOTIDE SEQUENCE [LARGE SCALE GENOMIC DNA]</scope>
    <source>
        <strain evidence="1 2">JH31</strain>
    </source>
</reference>
<accession>A0ABR7XDI7</accession>
<keyword evidence="2" id="KW-1185">Reference proteome</keyword>
<protein>
    <recommendedName>
        <fullName evidence="3">DGQHR domain-containing protein</fullName>
    </recommendedName>
</protein>
<dbReference type="EMBL" id="JACXAJ010000001">
    <property type="protein sequence ID" value="MBD1396349.1"/>
    <property type="molecule type" value="Genomic_DNA"/>
</dbReference>
<dbReference type="InterPro" id="IPR017642">
    <property type="entry name" value="DNA_S_mod_DndB"/>
</dbReference>
<comment type="caution">
    <text evidence="1">The sequence shown here is derived from an EMBL/GenBank/DDBJ whole genome shotgun (WGS) entry which is preliminary data.</text>
</comment>
<dbReference type="Proteomes" id="UP000625551">
    <property type="component" value="Unassembled WGS sequence"/>
</dbReference>
<name>A0ABR7XDI7_9BACT</name>